<accession>A0A8S1KHI4</accession>
<gene>
    <name evidence="1" type="ORF">PSON_ATCC_30995.1.T0060525</name>
</gene>
<evidence type="ECO:0000313" key="1">
    <source>
        <dbReference type="EMBL" id="CAD8052576.1"/>
    </source>
</evidence>
<dbReference type="AlphaFoldDB" id="A0A8S1KHI4"/>
<dbReference type="EMBL" id="CAJJDN010000006">
    <property type="protein sequence ID" value="CAD8052576.1"/>
    <property type="molecule type" value="Genomic_DNA"/>
</dbReference>
<dbReference type="Proteomes" id="UP000692954">
    <property type="component" value="Unassembled WGS sequence"/>
</dbReference>
<reference evidence="1" key="1">
    <citation type="submission" date="2021-01" db="EMBL/GenBank/DDBJ databases">
        <authorList>
            <consortium name="Genoscope - CEA"/>
            <person name="William W."/>
        </authorList>
    </citation>
    <scope>NUCLEOTIDE SEQUENCE</scope>
</reference>
<sequence>MKKSVKNQNNKRDFELQQIEEIKLIDIYECMNDLDIEQSSVIIKLEDLLLESSQGVLLSFVSLYLKLVGMNYCNQYLKGLSLVNLNLEEIINKLESLQLENQSNLIDEQQCQQIENNKVLKSFFDTLFSTQTQLPFQCEGFFKYTYNWLTIISQTKFRTARLAALELIDLIIFSISNFLQFIKNEQDLKESTKFINNIFEYLVTNRAQDVQTIIKRKTVQILFHSFLNPDIPTDPYYSYLGCLFLNENHECREAALNEYEKVLKSLIESKKSIQSIIDFLQDEQEAVISLIFDPNESIQLKLINFLKLFSKSANVVSNFFKTKTCQAFIRILFAKNLRVRYESTFVLHLFEKPIKTLFKLTEFYLTYAPFEIQTFEESQNFIFSFIHSHPFVCSPEQYSQFFEADQQEQFQIMGYYFYAAILSYSLKQNKFWWLESKDEDINFIDQFTNFFYTKIKASIDLIDENLLYPYLHIYQNLNSKIIPLKEMKAILISVQKIFQKSQNIQIINQVCKLTFIYQQQLQDSEGVKDCIKELVKYGLRLYKEKLNFLNIQKIECLIKQNLVLPKQILNPISSIFEIRDEKSIIINANILASSLQNQIRNLLNSNKPQENDHEANYKEIRDLFYNYCFQILENKNKEQYHIAILQLVINNLIYTNNFKLHRLNLQYNISSQTYQLIFIHFSNYVLKELSRQAKTEKQKQNDFKRKKSNTLIDNLPQISSAQMDLFNNSIKLMNQCPQILIHKEFGIQYLSYLFELMKSSCYFNDLKPTILTAIQQSLQKILENDHYFKKEDFWKFIVDYTQIQQQCQSEEIFNEFVKLCINSFIGSVTKLNVNEKRMMFINQCAEMIQLGFQDISNIYLFGLLSHIFHKPTKLLKTLQIDKLTYQKFYAFYESKSSEYHQSSKQTEEKKEIQKSEQQLRIRLKQQTGLTTKEINKIVNRVSKSPQKLNVVQKCVVDNSQVSSKKKVQQISDDELEIPFSKQKVSQ</sequence>
<comment type="caution">
    <text evidence="1">The sequence shown here is derived from an EMBL/GenBank/DDBJ whole genome shotgun (WGS) entry which is preliminary data.</text>
</comment>
<name>A0A8S1KHI4_9CILI</name>
<keyword evidence="2" id="KW-1185">Reference proteome</keyword>
<dbReference type="OrthoDB" id="299226at2759"/>
<organism evidence="1 2">
    <name type="scientific">Paramecium sonneborni</name>
    <dbReference type="NCBI Taxonomy" id="65129"/>
    <lineage>
        <taxon>Eukaryota</taxon>
        <taxon>Sar</taxon>
        <taxon>Alveolata</taxon>
        <taxon>Ciliophora</taxon>
        <taxon>Intramacronucleata</taxon>
        <taxon>Oligohymenophorea</taxon>
        <taxon>Peniculida</taxon>
        <taxon>Parameciidae</taxon>
        <taxon>Paramecium</taxon>
    </lineage>
</organism>
<evidence type="ECO:0000313" key="2">
    <source>
        <dbReference type="Proteomes" id="UP000692954"/>
    </source>
</evidence>
<protein>
    <submittedName>
        <fullName evidence="1">Uncharacterized protein</fullName>
    </submittedName>
</protein>
<proteinExistence type="predicted"/>